<keyword evidence="1" id="KW-0732">Signal</keyword>
<feature type="chain" id="PRO_5046736014" evidence="1">
    <location>
        <begin position="25"/>
        <end position="349"/>
    </location>
</feature>
<evidence type="ECO:0000313" key="2">
    <source>
        <dbReference type="EMBL" id="MBC5617010.1"/>
    </source>
</evidence>
<evidence type="ECO:0000256" key="1">
    <source>
        <dbReference type="SAM" id="SignalP"/>
    </source>
</evidence>
<keyword evidence="3" id="KW-1185">Reference proteome</keyword>
<sequence>MKKRTIRFGALAAILILTAGTLCCADVSGGKDNRKVTPVPPSEREVGIAYTSWMDNDIWGNTWGMPALGRYDSRDRRVMRKHAEWLTDAGVDFIWLDWSNNVTYDPDEFWVGGKQDLIEDATAILFDEYYKMGKVGMKHPKISIFIGVTGAPEAADDGRLQKKADQVYDMYANNPKYKDMMQLYLGKPLLVVYVDTPSPWQNGTPEWNDDRFTVRWMTGYVSEQPSLRTEDRVSKYGYWAWEDRGEQTYPIYDGKPETMVVCAATRKQGDPGDAGYIPEKGRRDGQTLREQFARAREIGTRFAMVVSWNEWTTGEQPSVEVSKDIEPSVEHGDKYLKILKEEIRRFKSE</sequence>
<dbReference type="EMBL" id="JACOOK010000004">
    <property type="protein sequence ID" value="MBC5617010.1"/>
    <property type="molecule type" value="Genomic_DNA"/>
</dbReference>
<protein>
    <submittedName>
        <fullName evidence="2">Uncharacterized protein</fullName>
    </submittedName>
</protein>
<gene>
    <name evidence="2" type="ORF">H8S08_08280</name>
</gene>
<reference evidence="2 3" key="1">
    <citation type="submission" date="2020-08" db="EMBL/GenBank/DDBJ databases">
        <title>Genome public.</title>
        <authorList>
            <person name="Liu C."/>
            <person name="Sun Q."/>
        </authorList>
    </citation>
    <scope>NUCLEOTIDE SEQUENCE [LARGE SCALE GENOMIC DNA]</scope>
    <source>
        <strain evidence="2 3">New-7</strain>
    </source>
</reference>
<comment type="caution">
    <text evidence="2">The sequence shown here is derived from an EMBL/GenBank/DDBJ whole genome shotgun (WGS) entry which is preliminary data.</text>
</comment>
<proteinExistence type="predicted"/>
<dbReference type="Proteomes" id="UP000636891">
    <property type="component" value="Unassembled WGS sequence"/>
</dbReference>
<feature type="signal peptide" evidence="1">
    <location>
        <begin position="1"/>
        <end position="24"/>
    </location>
</feature>
<accession>A0ABR7CP92</accession>
<dbReference type="RefSeq" id="WP_055205684.1">
    <property type="nucleotide sequence ID" value="NZ_JACOOK010000004.1"/>
</dbReference>
<evidence type="ECO:0000313" key="3">
    <source>
        <dbReference type="Proteomes" id="UP000636891"/>
    </source>
</evidence>
<name>A0ABR7CP92_9BACT</name>
<organism evidence="2 3">
    <name type="scientific">Alistipes hominis</name>
    <dbReference type="NCBI Taxonomy" id="2763015"/>
    <lineage>
        <taxon>Bacteria</taxon>
        <taxon>Pseudomonadati</taxon>
        <taxon>Bacteroidota</taxon>
        <taxon>Bacteroidia</taxon>
        <taxon>Bacteroidales</taxon>
        <taxon>Rikenellaceae</taxon>
        <taxon>Alistipes</taxon>
    </lineage>
</organism>
<dbReference type="Gene3D" id="3.20.20.80">
    <property type="entry name" value="Glycosidases"/>
    <property type="match status" value="1"/>
</dbReference>